<evidence type="ECO:0000313" key="2">
    <source>
        <dbReference type="Proteomes" id="UP000478052"/>
    </source>
</evidence>
<evidence type="ECO:0000313" key="1">
    <source>
        <dbReference type="EMBL" id="KAF0749442.1"/>
    </source>
</evidence>
<name>A0A6G0Y5K1_APHCR</name>
<accession>A0A6G0Y5K1</accession>
<evidence type="ECO:0008006" key="3">
    <source>
        <dbReference type="Google" id="ProtNLM"/>
    </source>
</evidence>
<dbReference type="PANTHER" id="PTHR46579:SF1">
    <property type="entry name" value="F5_8 TYPE C DOMAIN-CONTAINING PROTEIN"/>
    <property type="match status" value="1"/>
</dbReference>
<dbReference type="PANTHER" id="PTHR46579">
    <property type="entry name" value="F5/8 TYPE C DOMAIN-CONTAINING PROTEIN-RELATED"/>
    <property type="match status" value="1"/>
</dbReference>
<protein>
    <recommendedName>
        <fullName evidence="3">DUF4218 domain-containing protein</fullName>
    </recommendedName>
</protein>
<keyword evidence="2" id="KW-1185">Reference proteome</keyword>
<dbReference type="Proteomes" id="UP000478052">
    <property type="component" value="Unassembled WGS sequence"/>
</dbReference>
<organism evidence="1 2">
    <name type="scientific">Aphis craccivora</name>
    <name type="common">Cowpea aphid</name>
    <dbReference type="NCBI Taxonomy" id="307492"/>
    <lineage>
        <taxon>Eukaryota</taxon>
        <taxon>Metazoa</taxon>
        <taxon>Ecdysozoa</taxon>
        <taxon>Arthropoda</taxon>
        <taxon>Hexapoda</taxon>
        <taxon>Insecta</taxon>
        <taxon>Pterygota</taxon>
        <taxon>Neoptera</taxon>
        <taxon>Paraneoptera</taxon>
        <taxon>Hemiptera</taxon>
        <taxon>Sternorrhyncha</taxon>
        <taxon>Aphidomorpha</taxon>
        <taxon>Aphidoidea</taxon>
        <taxon>Aphididae</taxon>
        <taxon>Aphidini</taxon>
        <taxon>Aphis</taxon>
        <taxon>Aphis</taxon>
    </lineage>
</organism>
<dbReference type="OrthoDB" id="6612923at2759"/>
<comment type="caution">
    <text evidence="1">The sequence shown here is derived from an EMBL/GenBank/DDBJ whole genome shotgun (WGS) entry which is preliminary data.</text>
</comment>
<dbReference type="AlphaFoldDB" id="A0A6G0Y5K1"/>
<proteinExistence type="predicted"/>
<sequence length="273" mass="31792">MDTDPWGRPYRLHPQPSRTIRAYRTVSDESSLVLASMVPADLLGLARFLADIAPGETRPSKQAVKREERFYTVEEWQRRWEATRKASWTRSCIPSITRWLGRTVPLVTLSYHMSQALTGHGCFQEPGLFKATEFRQLLIYTGIGVFKKVLSSKVYNNFLCLHITKTILCSSYFSSLDAHVNYAEKLLQYFVSNFKEIYGEHHVSHNVHNLLHIVDDVRHFSPLYRFSCFKFENFNQQIKINKNDTQARKAITTNIQKNPCWKIFHVVSIDQMD</sequence>
<reference evidence="1 2" key="1">
    <citation type="submission" date="2019-08" db="EMBL/GenBank/DDBJ databases">
        <title>Whole genome of Aphis craccivora.</title>
        <authorList>
            <person name="Voronova N.V."/>
            <person name="Shulinski R.S."/>
            <person name="Bandarenka Y.V."/>
            <person name="Zhorov D.G."/>
            <person name="Warner D."/>
        </authorList>
    </citation>
    <scope>NUCLEOTIDE SEQUENCE [LARGE SCALE GENOMIC DNA]</scope>
    <source>
        <strain evidence="1">180601</strain>
        <tissue evidence="1">Whole Body</tissue>
    </source>
</reference>
<dbReference type="EMBL" id="VUJU01006099">
    <property type="protein sequence ID" value="KAF0749442.1"/>
    <property type="molecule type" value="Genomic_DNA"/>
</dbReference>
<gene>
    <name evidence="1" type="ORF">FWK35_00028886</name>
</gene>